<gene>
    <name evidence="2" type="ORF">OHU17_16565</name>
</gene>
<evidence type="ECO:0000313" key="3">
    <source>
        <dbReference type="Proteomes" id="UP001432075"/>
    </source>
</evidence>
<organism evidence="2 3">
    <name type="scientific">Streptomyces goshikiensis</name>
    <dbReference type="NCBI Taxonomy" id="1942"/>
    <lineage>
        <taxon>Bacteria</taxon>
        <taxon>Bacillati</taxon>
        <taxon>Actinomycetota</taxon>
        <taxon>Actinomycetes</taxon>
        <taxon>Kitasatosporales</taxon>
        <taxon>Streptomycetaceae</taxon>
        <taxon>Streptomyces</taxon>
    </lineage>
</organism>
<reference evidence="2" key="1">
    <citation type="submission" date="2022-10" db="EMBL/GenBank/DDBJ databases">
        <title>The complete genomes of actinobacterial strains from the NBC collection.</title>
        <authorList>
            <person name="Joergensen T.S."/>
            <person name="Alvarez Arevalo M."/>
            <person name="Sterndorff E.B."/>
            <person name="Faurdal D."/>
            <person name="Vuksanovic O."/>
            <person name="Mourched A.-S."/>
            <person name="Charusanti P."/>
            <person name="Shaw S."/>
            <person name="Blin K."/>
            <person name="Weber T."/>
        </authorList>
    </citation>
    <scope>NUCLEOTIDE SEQUENCE</scope>
    <source>
        <strain evidence="2">NBC_00283</strain>
    </source>
</reference>
<name>A0ABZ1RKT7_9ACTN</name>
<keyword evidence="2" id="KW-0503">Monooxygenase</keyword>
<dbReference type="GO" id="GO:0004497">
    <property type="term" value="F:monooxygenase activity"/>
    <property type="evidence" value="ECO:0007669"/>
    <property type="project" value="UniProtKB-KW"/>
</dbReference>
<dbReference type="Pfam" id="PF03992">
    <property type="entry name" value="ABM"/>
    <property type="match status" value="2"/>
</dbReference>
<dbReference type="Proteomes" id="UP001432075">
    <property type="component" value="Chromosome"/>
</dbReference>
<sequence>MSAPLFTVINTFTLKNPADAEEFERRFLDHVQWMRRQEGFQAHQAVRATEESAVYVNLGWWTTPQDFQRVLASETFQAHAKEFHQVVDVEADPSLSVLRVDAADAAAVAAGERPLVVIERFTVTGDTEPFEAAYRAYAEVAAGADGFGHTDLAKSLKRPGGYTAATRWSGEAARESARATPEYAALLALATPVALATAPVAGNRAPAEPARRG</sequence>
<dbReference type="EMBL" id="CP108057">
    <property type="protein sequence ID" value="WUO47336.1"/>
    <property type="molecule type" value="Genomic_DNA"/>
</dbReference>
<dbReference type="RefSeq" id="WP_328776090.1">
    <property type="nucleotide sequence ID" value="NZ_CP108057.1"/>
</dbReference>
<accession>A0ABZ1RKT7</accession>
<dbReference type="PANTHER" id="PTHR34474">
    <property type="entry name" value="SIGNAL TRANSDUCTION PROTEIN TRAP"/>
    <property type="match status" value="1"/>
</dbReference>
<keyword evidence="2" id="KW-0560">Oxidoreductase</keyword>
<dbReference type="InterPro" id="IPR011008">
    <property type="entry name" value="Dimeric_a/b-barrel"/>
</dbReference>
<feature type="domain" description="ABM" evidence="1">
    <location>
        <begin position="6"/>
        <end position="98"/>
    </location>
</feature>
<dbReference type="PROSITE" id="PS51725">
    <property type="entry name" value="ABM"/>
    <property type="match status" value="1"/>
</dbReference>
<keyword evidence="3" id="KW-1185">Reference proteome</keyword>
<evidence type="ECO:0000313" key="2">
    <source>
        <dbReference type="EMBL" id="WUO47336.1"/>
    </source>
</evidence>
<dbReference type="InterPro" id="IPR050404">
    <property type="entry name" value="Heme-degrading_MO"/>
</dbReference>
<protein>
    <submittedName>
        <fullName evidence="2">Antibiotic biosynthesis monooxygenase</fullName>
    </submittedName>
</protein>
<dbReference type="InterPro" id="IPR007138">
    <property type="entry name" value="ABM_dom"/>
</dbReference>
<dbReference type="SUPFAM" id="SSF54909">
    <property type="entry name" value="Dimeric alpha+beta barrel"/>
    <property type="match status" value="2"/>
</dbReference>
<dbReference type="PANTHER" id="PTHR34474:SF2">
    <property type="entry name" value="SIGNAL TRANSDUCTION PROTEIN TRAP"/>
    <property type="match status" value="1"/>
</dbReference>
<dbReference type="Gene3D" id="3.30.70.100">
    <property type="match status" value="2"/>
</dbReference>
<proteinExistence type="predicted"/>
<evidence type="ECO:0000259" key="1">
    <source>
        <dbReference type="PROSITE" id="PS51725"/>
    </source>
</evidence>